<dbReference type="SUPFAM" id="SSF48317">
    <property type="entry name" value="Acid phosphatase/Vanadium-dependent haloperoxidase"/>
    <property type="match status" value="1"/>
</dbReference>
<keyword evidence="3 8" id="KW-0378">Hydrolase</keyword>
<comment type="caution">
    <text evidence="8">The sequence shown here is derived from an EMBL/GenBank/DDBJ whole genome shotgun (WGS) entry which is preliminary data.</text>
</comment>
<evidence type="ECO:0000256" key="1">
    <source>
        <dbReference type="ARBA" id="ARBA00004141"/>
    </source>
</evidence>
<dbReference type="InterPro" id="IPR036938">
    <property type="entry name" value="PAP2/HPO_sf"/>
</dbReference>
<reference evidence="8" key="1">
    <citation type="submission" date="2016-09" db="EMBL/GenBank/DDBJ databases">
        <authorList>
            <person name="Hebert L."/>
            <person name="Moumen B."/>
        </authorList>
    </citation>
    <scope>NUCLEOTIDE SEQUENCE [LARGE SCALE GENOMIC DNA]</scope>
    <source>
        <strain evidence="8">OVI</strain>
    </source>
</reference>
<dbReference type="VEuPathDB" id="TriTrypDB:TEOVI_000333400"/>
<dbReference type="CDD" id="cd03382">
    <property type="entry name" value="PAP2_dolichyldiphosphatase"/>
    <property type="match status" value="1"/>
</dbReference>
<evidence type="ECO:0000256" key="4">
    <source>
        <dbReference type="ARBA" id="ARBA00022989"/>
    </source>
</evidence>
<proteinExistence type="predicted"/>
<feature type="domain" description="Phosphatidic acid phosphatase type 2/haloperoxidase" evidence="7">
    <location>
        <begin position="53"/>
        <end position="169"/>
    </location>
</feature>
<dbReference type="GeneID" id="92377274"/>
<feature type="transmembrane region" description="Helical" evidence="6">
    <location>
        <begin position="95"/>
        <end position="114"/>
    </location>
</feature>
<dbReference type="InterPro" id="IPR000326">
    <property type="entry name" value="PAP2/HPO"/>
</dbReference>
<dbReference type="EC" id="3.1.3.4" evidence="8"/>
<dbReference type="RefSeq" id="XP_067082355.1">
    <property type="nucleotide sequence ID" value="XM_067226254.1"/>
</dbReference>
<keyword evidence="9" id="KW-1185">Reference proteome</keyword>
<evidence type="ECO:0000313" key="9">
    <source>
        <dbReference type="Proteomes" id="UP000195570"/>
    </source>
</evidence>
<dbReference type="GO" id="GO:0008195">
    <property type="term" value="F:phosphatidate phosphatase activity"/>
    <property type="evidence" value="ECO:0007669"/>
    <property type="project" value="UniProtKB-EC"/>
</dbReference>
<sequence>MHANWITWAASTVVYDAGDTISFVFALSSLLPSIIVIFIAGLASSSTSHQRDAALLLLVGLCQNTALNTFLKAFIKGPRPISSMYIMVPMSSSSNYGMPSNHSQFMFFFITWLLRKASANHIPVSWGMWLFFLVSATVVACGRVYNSYHSTDQVIVGAAVGVINAYASTTPTLERVLRWLMFRLSPVRNFFTSWVTYVRL</sequence>
<dbReference type="InterPro" id="IPR039667">
    <property type="entry name" value="Dolichyldiphosphatase_PAP2"/>
</dbReference>
<feature type="transmembrane region" description="Helical" evidence="6">
    <location>
        <begin position="154"/>
        <end position="173"/>
    </location>
</feature>
<keyword evidence="2 6" id="KW-0812">Transmembrane</keyword>
<evidence type="ECO:0000256" key="2">
    <source>
        <dbReference type="ARBA" id="ARBA00022692"/>
    </source>
</evidence>
<dbReference type="Pfam" id="PF01569">
    <property type="entry name" value="PAP2"/>
    <property type="match status" value="1"/>
</dbReference>
<dbReference type="SMART" id="SM00014">
    <property type="entry name" value="acidPPc"/>
    <property type="match status" value="1"/>
</dbReference>
<evidence type="ECO:0000259" key="7">
    <source>
        <dbReference type="SMART" id="SM00014"/>
    </source>
</evidence>
<name>A0A1G4IH40_TRYEQ</name>
<dbReference type="UniPathway" id="UPA00378"/>
<keyword evidence="4 6" id="KW-1133">Transmembrane helix</keyword>
<feature type="transmembrane region" description="Helical" evidence="6">
    <location>
        <begin position="55"/>
        <end position="75"/>
    </location>
</feature>
<evidence type="ECO:0000256" key="3">
    <source>
        <dbReference type="ARBA" id="ARBA00022801"/>
    </source>
</evidence>
<keyword evidence="5 6" id="KW-0472">Membrane</keyword>
<evidence type="ECO:0000313" key="8">
    <source>
        <dbReference type="EMBL" id="SCU71753.1"/>
    </source>
</evidence>
<evidence type="ECO:0000256" key="5">
    <source>
        <dbReference type="ARBA" id="ARBA00023136"/>
    </source>
</evidence>
<dbReference type="AlphaFoldDB" id="A0A1G4IH40"/>
<dbReference type="GO" id="GO:0016020">
    <property type="term" value="C:membrane"/>
    <property type="evidence" value="ECO:0007669"/>
    <property type="project" value="UniProtKB-SubCell"/>
</dbReference>
<comment type="subcellular location">
    <subcellularLocation>
        <location evidence="1">Membrane</location>
        <topology evidence="1">Multi-pass membrane protein</topology>
    </subcellularLocation>
</comment>
<feature type="transmembrane region" description="Helical" evidence="6">
    <location>
        <begin position="126"/>
        <end position="148"/>
    </location>
</feature>
<gene>
    <name evidence="8" type="ORF">TEOVI_000333400</name>
</gene>
<dbReference type="Gene3D" id="1.20.144.10">
    <property type="entry name" value="Phosphatidic acid phosphatase type 2/haloperoxidase"/>
    <property type="match status" value="1"/>
</dbReference>
<dbReference type="PANTHER" id="PTHR14969">
    <property type="entry name" value="SPHINGOSINE-1-PHOSPHATE PHOSPHOHYDROLASE"/>
    <property type="match status" value="1"/>
</dbReference>
<dbReference type="GO" id="GO:0042392">
    <property type="term" value="F:sphingosine-1-phosphate phosphatase activity"/>
    <property type="evidence" value="ECO:0007669"/>
    <property type="project" value="TreeGrafter"/>
</dbReference>
<feature type="transmembrane region" description="Helical" evidence="6">
    <location>
        <begin position="20"/>
        <end position="43"/>
    </location>
</feature>
<accession>A0A1G4IH40</accession>
<evidence type="ECO:0000256" key="6">
    <source>
        <dbReference type="SAM" id="Phobius"/>
    </source>
</evidence>
<dbReference type="PANTHER" id="PTHR14969:SF59">
    <property type="entry name" value="DOLICHYLDIPHOSPHATASE"/>
    <property type="match status" value="1"/>
</dbReference>
<dbReference type="EMBL" id="CZPT02001721">
    <property type="protein sequence ID" value="SCU71753.1"/>
    <property type="molecule type" value="Genomic_DNA"/>
</dbReference>
<protein>
    <submittedName>
        <fullName evidence="8">Dolichyl pyrophosphate phosphatase, putative</fullName>
        <ecNumber evidence="8">3.1.3.4</ecNumber>
    </submittedName>
</protein>
<organism evidence="8 9">
    <name type="scientific">Trypanosoma equiperdum</name>
    <dbReference type="NCBI Taxonomy" id="5694"/>
    <lineage>
        <taxon>Eukaryota</taxon>
        <taxon>Discoba</taxon>
        <taxon>Euglenozoa</taxon>
        <taxon>Kinetoplastea</taxon>
        <taxon>Metakinetoplastina</taxon>
        <taxon>Trypanosomatida</taxon>
        <taxon>Trypanosomatidae</taxon>
        <taxon>Trypanosoma</taxon>
    </lineage>
</organism>
<dbReference type="Proteomes" id="UP000195570">
    <property type="component" value="Unassembled WGS sequence"/>
</dbReference>